<protein>
    <submittedName>
        <fullName evidence="2">AAEL002409-PA</fullName>
    </submittedName>
</protein>
<sequence length="191" mass="19383">RVSGWIIIAEINKIFTTNRNTKVRALGIAQPNNHHQTGGGLIGSPGVNKLADNGIITLPKPILGGGSSSNSSSSNNGGSSVAGNLGGNGTGGCNESSAQDTIYLCNFRVSVDGEWLCLKELQDLDIKDGTPGLGGGSGNGGSSGAGGGSSGFGGNGDGDGSLNSFGIIENVKCEEKIIERDLVNYYCRCYL</sequence>
<evidence type="ECO:0000313" key="2">
    <source>
        <dbReference type="EMBL" id="EAT46393.1"/>
    </source>
</evidence>
<feature type="compositionally biased region" description="Gly residues" evidence="1">
    <location>
        <begin position="131"/>
        <end position="153"/>
    </location>
</feature>
<reference evidence="2" key="3">
    <citation type="submission" date="2012-09" db="EMBL/GenBank/DDBJ databases">
        <authorList>
            <consortium name="VectorBase"/>
        </authorList>
    </citation>
    <scope>NUCLEOTIDE SEQUENCE</scope>
    <source>
        <strain evidence="2">Liverpool</strain>
    </source>
</reference>
<dbReference type="VEuPathDB" id="VectorBase:AAEL002419"/>
<dbReference type="PaxDb" id="7159-AAEL002409-PA"/>
<evidence type="ECO:0000313" key="3">
    <source>
        <dbReference type="Proteomes" id="UP000682892"/>
    </source>
</evidence>
<name>Q17IA2_AEDAE</name>
<feature type="non-terminal residue" evidence="2">
    <location>
        <position position="1"/>
    </location>
</feature>
<dbReference type="AlphaFoldDB" id="Q17IA2"/>
<dbReference type="eggNOG" id="KOG4381">
    <property type="taxonomic scope" value="Eukaryota"/>
</dbReference>
<dbReference type="PhylomeDB" id="Q17IA2"/>
<dbReference type="Proteomes" id="UP000682892">
    <property type="component" value="Unassembled WGS sequence"/>
</dbReference>
<gene>
    <name evidence="2" type="ORF">AaeL_AAEL002409</name>
</gene>
<dbReference type="HOGENOM" id="CLU_1262647_0_0_1"/>
<reference evidence="2" key="2">
    <citation type="journal article" date="2007" name="Science">
        <title>Genome sequence of Aedes aegypti, a major arbovirus vector.</title>
        <authorList>
            <person name="Nene V."/>
            <person name="Wortman J.R."/>
            <person name="Lawson D."/>
            <person name="Haas B."/>
            <person name="Kodira C."/>
            <person name="Tu Z.J."/>
            <person name="Loftus B."/>
            <person name="Xi Z."/>
            <person name="Megy K."/>
            <person name="Grabherr M."/>
            <person name="Ren Q."/>
            <person name="Zdobnov E.M."/>
            <person name="Lobo N.F."/>
            <person name="Campbell K.S."/>
            <person name="Brown S.E."/>
            <person name="Bonaldo M.F."/>
            <person name="Zhu J."/>
            <person name="Sinkins S.P."/>
            <person name="Hogenkamp D.G."/>
            <person name="Amedeo P."/>
            <person name="Arensburger P."/>
            <person name="Atkinson P.W."/>
            <person name="Bidwell S."/>
            <person name="Biedler J."/>
            <person name="Birney E."/>
            <person name="Bruggner R.V."/>
            <person name="Costas J."/>
            <person name="Coy M.R."/>
            <person name="Crabtree J."/>
            <person name="Crawford M."/>
            <person name="Debruyn B."/>
            <person name="Decaprio D."/>
            <person name="Eiglmeier K."/>
            <person name="Eisenstadt E."/>
            <person name="El-Dorry H."/>
            <person name="Gelbart W.M."/>
            <person name="Gomes S.L."/>
            <person name="Hammond M."/>
            <person name="Hannick L.I."/>
            <person name="Hogan J.R."/>
            <person name="Holmes M.H."/>
            <person name="Jaffe D."/>
            <person name="Johnston J.S."/>
            <person name="Kennedy R.C."/>
            <person name="Koo H."/>
            <person name="Kravitz S."/>
            <person name="Kriventseva E.V."/>
            <person name="Kulp D."/>
            <person name="Labutti K."/>
            <person name="Lee E."/>
            <person name="Li S."/>
            <person name="Lovin D.D."/>
            <person name="Mao C."/>
            <person name="Mauceli E."/>
            <person name="Menck C.F."/>
            <person name="Miller J.R."/>
            <person name="Montgomery P."/>
            <person name="Mori A."/>
            <person name="Nascimento A.L."/>
            <person name="Naveira H.F."/>
            <person name="Nusbaum C."/>
            <person name="O'leary S."/>
            <person name="Orvis J."/>
            <person name="Pertea M."/>
            <person name="Quesneville H."/>
            <person name="Reidenbach K.R."/>
            <person name="Rogers Y.H."/>
            <person name="Roth C.W."/>
            <person name="Schneider J.R."/>
            <person name="Schatz M."/>
            <person name="Shumway M."/>
            <person name="Stanke M."/>
            <person name="Stinson E.O."/>
            <person name="Tubio J.M."/>
            <person name="Vanzee J.P."/>
            <person name="Verjovski-Almeida S."/>
            <person name="Werner D."/>
            <person name="White O."/>
            <person name="Wyder S."/>
            <person name="Zeng Q."/>
            <person name="Zhao Q."/>
            <person name="Zhao Y."/>
            <person name="Hill C.A."/>
            <person name="Raikhel A.S."/>
            <person name="Soares M.B."/>
            <person name="Knudson D.L."/>
            <person name="Lee N.H."/>
            <person name="Galagan J."/>
            <person name="Salzberg S.L."/>
            <person name="Paulsen I.T."/>
            <person name="Dimopoulos G."/>
            <person name="Collins F.H."/>
            <person name="Birren B."/>
            <person name="Fraser-Liggett C.M."/>
            <person name="Severson D.W."/>
        </authorList>
    </citation>
    <scope>NUCLEOTIDE SEQUENCE [LARGE SCALE GENOMIC DNA]</scope>
    <source>
        <strain evidence="2">Liverpool</strain>
    </source>
</reference>
<evidence type="ECO:0000256" key="1">
    <source>
        <dbReference type="SAM" id="MobiDB-lite"/>
    </source>
</evidence>
<feature type="region of interest" description="Disordered" evidence="1">
    <location>
        <begin position="130"/>
        <end position="153"/>
    </location>
</feature>
<accession>Q17IA2</accession>
<proteinExistence type="predicted"/>
<organism evidence="2 3">
    <name type="scientific">Aedes aegypti</name>
    <name type="common">Yellowfever mosquito</name>
    <name type="synonym">Culex aegypti</name>
    <dbReference type="NCBI Taxonomy" id="7159"/>
    <lineage>
        <taxon>Eukaryota</taxon>
        <taxon>Metazoa</taxon>
        <taxon>Ecdysozoa</taxon>
        <taxon>Arthropoda</taxon>
        <taxon>Hexapoda</taxon>
        <taxon>Insecta</taxon>
        <taxon>Pterygota</taxon>
        <taxon>Neoptera</taxon>
        <taxon>Endopterygota</taxon>
        <taxon>Diptera</taxon>
        <taxon>Nematocera</taxon>
        <taxon>Culicoidea</taxon>
        <taxon>Culicidae</taxon>
        <taxon>Culicinae</taxon>
        <taxon>Aedini</taxon>
        <taxon>Aedes</taxon>
        <taxon>Stegomyia</taxon>
    </lineage>
</organism>
<reference evidence="2" key="1">
    <citation type="submission" date="2005-10" db="EMBL/GenBank/DDBJ databases">
        <authorList>
            <person name="Loftus B.J."/>
            <person name="Nene V.M."/>
            <person name="Hannick L.I."/>
            <person name="Bidwell S."/>
            <person name="Haas B."/>
            <person name="Amedeo P."/>
            <person name="Orvis J."/>
            <person name="Wortman J.R."/>
            <person name="White O.R."/>
            <person name="Salzberg S."/>
            <person name="Shumway M."/>
            <person name="Koo H."/>
            <person name="Zhao Y."/>
            <person name="Holmes M."/>
            <person name="Miller J."/>
            <person name="Schatz M."/>
            <person name="Pop M."/>
            <person name="Pai G."/>
            <person name="Utterback T."/>
            <person name="Rogers Y.-H."/>
            <person name="Kravitz S."/>
            <person name="Fraser C.M."/>
        </authorList>
    </citation>
    <scope>NUCLEOTIDE SEQUENCE</scope>
    <source>
        <strain evidence="2">Liverpool</strain>
    </source>
</reference>
<dbReference type="OMA" id="YYCRCYL"/>
<dbReference type="EMBL" id="CH477241">
    <property type="protein sequence ID" value="EAT46393.1"/>
    <property type="molecule type" value="Genomic_DNA"/>
</dbReference>